<keyword evidence="4 6" id="KW-0472">Membrane</keyword>
<feature type="compositionally biased region" description="Basic and acidic residues" evidence="5">
    <location>
        <begin position="89"/>
        <end position="98"/>
    </location>
</feature>
<dbReference type="AlphaFoldDB" id="A0A9W9EVE1"/>
<evidence type="ECO:0000256" key="2">
    <source>
        <dbReference type="ARBA" id="ARBA00022692"/>
    </source>
</evidence>
<dbReference type="GO" id="GO:0046873">
    <property type="term" value="F:metal ion transmembrane transporter activity"/>
    <property type="evidence" value="ECO:0007669"/>
    <property type="project" value="InterPro"/>
</dbReference>
<reference evidence="7" key="2">
    <citation type="journal article" date="2023" name="IMA Fungus">
        <title>Comparative genomic study of the Penicillium genus elucidates a diverse pangenome and 15 lateral gene transfer events.</title>
        <authorList>
            <person name="Petersen C."/>
            <person name="Sorensen T."/>
            <person name="Nielsen M.R."/>
            <person name="Sondergaard T.E."/>
            <person name="Sorensen J.L."/>
            <person name="Fitzpatrick D.A."/>
            <person name="Frisvad J.C."/>
            <person name="Nielsen K.L."/>
        </authorList>
    </citation>
    <scope>NUCLEOTIDE SEQUENCE</scope>
    <source>
        <strain evidence="7">IBT 30069</strain>
    </source>
</reference>
<evidence type="ECO:0000313" key="7">
    <source>
        <dbReference type="EMBL" id="KAJ5088596.1"/>
    </source>
</evidence>
<feature type="region of interest" description="Disordered" evidence="5">
    <location>
        <begin position="1"/>
        <end position="133"/>
    </location>
</feature>
<comment type="caution">
    <text evidence="7">The sequence shown here is derived from an EMBL/GenBank/DDBJ whole genome shotgun (WGS) entry which is preliminary data.</text>
</comment>
<evidence type="ECO:0000256" key="4">
    <source>
        <dbReference type="ARBA" id="ARBA00023136"/>
    </source>
</evidence>
<feature type="compositionally biased region" description="Basic residues" evidence="5">
    <location>
        <begin position="124"/>
        <end position="133"/>
    </location>
</feature>
<gene>
    <name evidence="7" type="ORF">N7456_012212</name>
</gene>
<evidence type="ECO:0000256" key="5">
    <source>
        <dbReference type="SAM" id="MobiDB-lite"/>
    </source>
</evidence>
<organism evidence="7 8">
    <name type="scientific">Penicillium angulare</name>
    <dbReference type="NCBI Taxonomy" id="116970"/>
    <lineage>
        <taxon>Eukaryota</taxon>
        <taxon>Fungi</taxon>
        <taxon>Dikarya</taxon>
        <taxon>Ascomycota</taxon>
        <taxon>Pezizomycotina</taxon>
        <taxon>Eurotiomycetes</taxon>
        <taxon>Eurotiomycetidae</taxon>
        <taxon>Eurotiales</taxon>
        <taxon>Aspergillaceae</taxon>
        <taxon>Penicillium</taxon>
    </lineage>
</organism>
<name>A0A9W9EVE1_9EURO</name>
<dbReference type="Pfam" id="PF01544">
    <property type="entry name" value="CorA"/>
    <property type="match status" value="1"/>
</dbReference>
<dbReference type="InterPro" id="IPR002523">
    <property type="entry name" value="MgTranspt_CorA/ZnTranspt_ZntB"/>
</dbReference>
<keyword evidence="2 6" id="KW-0812">Transmembrane</keyword>
<feature type="transmembrane region" description="Helical" evidence="6">
    <location>
        <begin position="665"/>
        <end position="684"/>
    </location>
</feature>
<accession>A0A9W9EVE1</accession>
<evidence type="ECO:0000256" key="6">
    <source>
        <dbReference type="SAM" id="Phobius"/>
    </source>
</evidence>
<dbReference type="GO" id="GO:0016020">
    <property type="term" value="C:membrane"/>
    <property type="evidence" value="ECO:0007669"/>
    <property type="project" value="UniProtKB-SubCell"/>
</dbReference>
<evidence type="ECO:0000256" key="1">
    <source>
        <dbReference type="ARBA" id="ARBA00004141"/>
    </source>
</evidence>
<reference evidence="7" key="1">
    <citation type="submission" date="2022-11" db="EMBL/GenBank/DDBJ databases">
        <authorList>
            <person name="Petersen C."/>
        </authorList>
    </citation>
    <scope>NUCLEOTIDE SEQUENCE</scope>
    <source>
        <strain evidence="7">IBT 30069</strain>
    </source>
</reference>
<evidence type="ECO:0000313" key="8">
    <source>
        <dbReference type="Proteomes" id="UP001149165"/>
    </source>
</evidence>
<dbReference type="SUPFAM" id="SSF144083">
    <property type="entry name" value="Magnesium transport protein CorA, transmembrane region"/>
    <property type="match status" value="1"/>
</dbReference>
<dbReference type="Proteomes" id="UP001149165">
    <property type="component" value="Unassembled WGS sequence"/>
</dbReference>
<feature type="compositionally biased region" description="Basic and acidic residues" evidence="5">
    <location>
        <begin position="1"/>
        <end position="14"/>
    </location>
</feature>
<keyword evidence="3 6" id="KW-1133">Transmembrane helix</keyword>
<dbReference type="OrthoDB" id="3231000at2759"/>
<comment type="subcellular location">
    <subcellularLocation>
        <location evidence="1">Membrane</location>
        <topology evidence="1">Multi-pass membrane protein</topology>
    </subcellularLocation>
</comment>
<proteinExistence type="predicted"/>
<protein>
    <submittedName>
        <fullName evidence="7">Mg2+ transporter protein CorA-like/Zinc transport protein ZntB</fullName>
    </submittedName>
</protein>
<sequence length="850" mass="96396">MADDQSDSRVREWLDQSGFELEARDAQDQPRNQNEDIGAAVDQSPYPDPGPRGSLDDILQLDPYAPEAIRLPESHSGSSATEEVISDQETERSFDVIDRFGTPPASRAARTALSEDLGTDQRRNDKKTRNKKTKRRLPFTYRDIIQNASKALKHIEKGNLQKDSRHEKTSIVYYDFFHDGSFESGNVEDIRDLPSLGSRSDDVRQRLIAVEDLSKRTIDGLGIRYRINPEFFEEHLLNSGYSGAHFNQPSSKTWSTSSLQKSYVCMKWFRPVWRTPTYFSNRDLTDLLKDKTEHLTRHGAFTTRAETNIFRSEWELWTNPAKTTRVNRECGWEEKISIWSGSLPNLDCQIVVILLDPLPQVSEQQRLFVDRAFHENDTNGHEERLHLISEASSDEGLENFLDILGRSEEDLPRRMNERGMSFWARYMIGDTTRKRVDKDPISRCIIEQMAPRREVKVDLDRIFQKEGSALEFSASLSETQATMDEFFDALEPGKGHISLSFPLLQIVCRDTSALLKQLRLILDEIDENIPDDAIMEERLPLWRQLISRAQRELPGLATSIRSFDSFIAKVDSDAIPEDHSEDGVDDRIDLESLLEAIERVTERLRVTSASLTSNMALLESRKSIDEAHAVARLTELAFIFIPLSFATSVFGMQIVPFANPVPTGYFFAVAAAATSFSYTLRLVMRSQWFEDMKTEMKADIRKYADKNGKSVQLRSLSSSLILQWGVSVLTLNIMKVGKFGMKVGKWNAKSIWRASYWFSKQLGFVVSFVLLVALIIAIPTGILGTQNLSASLQTAVSLGIVMITVIALVAMFSVSDIRLDGDDLWPRIFTMVPYAVRNRARPSGSSVLSV</sequence>
<evidence type="ECO:0000256" key="3">
    <source>
        <dbReference type="ARBA" id="ARBA00022989"/>
    </source>
</evidence>
<dbReference type="Gene3D" id="1.20.58.340">
    <property type="entry name" value="Magnesium transport protein CorA, transmembrane region"/>
    <property type="match status" value="1"/>
</dbReference>
<dbReference type="InterPro" id="IPR045863">
    <property type="entry name" value="CorA_TM1_TM2"/>
</dbReference>
<keyword evidence="8" id="KW-1185">Reference proteome</keyword>
<dbReference type="EMBL" id="JAPQKH010000007">
    <property type="protein sequence ID" value="KAJ5088596.1"/>
    <property type="molecule type" value="Genomic_DNA"/>
</dbReference>
<feature type="transmembrane region" description="Helical" evidence="6">
    <location>
        <begin position="762"/>
        <end position="783"/>
    </location>
</feature>
<feature type="transmembrane region" description="Helical" evidence="6">
    <location>
        <begin position="795"/>
        <end position="814"/>
    </location>
</feature>